<dbReference type="GO" id="GO:0006897">
    <property type="term" value="P:endocytosis"/>
    <property type="evidence" value="ECO:0007669"/>
    <property type="project" value="TreeGrafter"/>
</dbReference>
<dbReference type="SUPFAM" id="SSF52540">
    <property type="entry name" value="P-loop containing nucleoside triphosphate hydrolases"/>
    <property type="match status" value="1"/>
</dbReference>
<feature type="domain" description="Dynamin-type G" evidence="4">
    <location>
        <begin position="1"/>
        <end position="208"/>
    </location>
</feature>
<dbReference type="Pfam" id="PF00350">
    <property type="entry name" value="Dynamin_N"/>
    <property type="match status" value="1"/>
</dbReference>
<evidence type="ECO:0000259" key="3">
    <source>
        <dbReference type="PROSITE" id="PS51388"/>
    </source>
</evidence>
<dbReference type="InterPro" id="IPR022812">
    <property type="entry name" value="Dynamin"/>
</dbReference>
<dbReference type="AlphaFoldDB" id="A0A1E1K3R2"/>
<dbReference type="GO" id="GO:0016559">
    <property type="term" value="P:peroxisome fission"/>
    <property type="evidence" value="ECO:0007669"/>
    <property type="project" value="TreeGrafter"/>
</dbReference>
<keyword evidence="6" id="KW-1185">Reference proteome</keyword>
<dbReference type="GO" id="GO:0005874">
    <property type="term" value="C:microtubule"/>
    <property type="evidence" value="ECO:0007669"/>
    <property type="project" value="TreeGrafter"/>
</dbReference>
<gene>
    <name evidence="5" type="ORF">RAG0_03121</name>
</gene>
<keyword evidence="1" id="KW-0547">Nucleotide-binding</keyword>
<dbReference type="GO" id="GO:0048312">
    <property type="term" value="P:intracellular distribution of mitochondria"/>
    <property type="evidence" value="ECO:0007669"/>
    <property type="project" value="TreeGrafter"/>
</dbReference>
<dbReference type="PRINTS" id="PR00195">
    <property type="entry name" value="DYNAMIN"/>
</dbReference>
<evidence type="ECO:0000313" key="6">
    <source>
        <dbReference type="Proteomes" id="UP000178912"/>
    </source>
</evidence>
<name>A0A1E1K3R2_9HELO</name>
<evidence type="ECO:0000313" key="5">
    <source>
        <dbReference type="EMBL" id="CZS92510.1"/>
    </source>
</evidence>
<dbReference type="EMBL" id="FJUX01000012">
    <property type="protein sequence ID" value="CZS92510.1"/>
    <property type="molecule type" value="Genomic_DNA"/>
</dbReference>
<dbReference type="PROSITE" id="PS51388">
    <property type="entry name" value="GED"/>
    <property type="match status" value="1"/>
</dbReference>
<dbReference type="Pfam" id="PF01031">
    <property type="entry name" value="Dynamin_M"/>
    <property type="match status" value="1"/>
</dbReference>
<dbReference type="GO" id="GO:0016020">
    <property type="term" value="C:membrane"/>
    <property type="evidence" value="ECO:0007669"/>
    <property type="project" value="TreeGrafter"/>
</dbReference>
<dbReference type="InterPro" id="IPR020850">
    <property type="entry name" value="GED_dom"/>
</dbReference>
<evidence type="ECO:0000256" key="1">
    <source>
        <dbReference type="ARBA" id="ARBA00022741"/>
    </source>
</evidence>
<organism evidence="5 6">
    <name type="scientific">Rhynchosporium agropyri</name>
    <dbReference type="NCBI Taxonomy" id="914238"/>
    <lineage>
        <taxon>Eukaryota</taxon>
        <taxon>Fungi</taxon>
        <taxon>Dikarya</taxon>
        <taxon>Ascomycota</taxon>
        <taxon>Pezizomycotina</taxon>
        <taxon>Leotiomycetes</taxon>
        <taxon>Helotiales</taxon>
        <taxon>Ploettnerulaceae</taxon>
        <taxon>Rhynchosporium</taxon>
    </lineage>
</organism>
<evidence type="ECO:0000259" key="4">
    <source>
        <dbReference type="PROSITE" id="PS51718"/>
    </source>
</evidence>
<dbReference type="GO" id="GO:0005525">
    <property type="term" value="F:GTP binding"/>
    <property type="evidence" value="ECO:0007669"/>
    <property type="project" value="InterPro"/>
</dbReference>
<protein>
    <submittedName>
        <fullName evidence="5">Related to vacuolar sorting protein VPS1, dynamin, and related proteins</fullName>
    </submittedName>
</protein>
<dbReference type="PROSITE" id="PS51718">
    <property type="entry name" value="G_DYNAMIN_2"/>
    <property type="match status" value="1"/>
</dbReference>
<dbReference type="Gene3D" id="3.40.50.300">
    <property type="entry name" value="P-loop containing nucleotide triphosphate hydrolases"/>
    <property type="match status" value="2"/>
</dbReference>
<reference evidence="6" key="1">
    <citation type="submission" date="2016-03" db="EMBL/GenBank/DDBJ databases">
        <authorList>
            <person name="Guldener U."/>
        </authorList>
    </citation>
    <scope>NUCLEOTIDE SEQUENCE [LARGE SCALE GENOMIC DNA]</scope>
    <source>
        <strain evidence="6">04CH-RAC-A.6.1</strain>
    </source>
</reference>
<dbReference type="Proteomes" id="UP000178912">
    <property type="component" value="Unassembled WGS sequence"/>
</dbReference>
<keyword evidence="2" id="KW-0342">GTP-binding</keyword>
<feature type="domain" description="GED" evidence="3">
    <location>
        <begin position="501"/>
        <end position="588"/>
    </location>
</feature>
<dbReference type="PANTHER" id="PTHR11566">
    <property type="entry name" value="DYNAMIN"/>
    <property type="match status" value="1"/>
</dbReference>
<accession>A0A1E1K3R2</accession>
<dbReference type="GO" id="GO:0005739">
    <property type="term" value="C:mitochondrion"/>
    <property type="evidence" value="ECO:0007669"/>
    <property type="project" value="TreeGrafter"/>
</dbReference>
<dbReference type="InterPro" id="IPR030381">
    <property type="entry name" value="G_DYNAMIN_dom"/>
</dbReference>
<dbReference type="SMART" id="SM00053">
    <property type="entry name" value="DYNc"/>
    <property type="match status" value="1"/>
</dbReference>
<sequence>MEILDEKVFGDLMREVPAIMGISDDPLHSKTFSDDVLCLEVCGPEQAHLSVIDIPGIFKRTTQGVTSKADMQMVKSMVQSYMENPRSVILAVIPANVDIATQEILEMAEEVDPEGQRTLGVLTKPDLVDKGAEQAVVDLIEEKDRTGIPALKIRLQEVLATHTRREFPKVKSELNRRLKACRSSFATLGASRDTAADQSRYLIDIAARFQEVASLALDAKYWGDGIFDLHDNLRLATLMVGRSEAFSNMIQKSGHTYQFETMSTVSRVKSATKKGQKLPNTFQFGTVAEQEVPGSPTWQSQVPEEVESGSTSAFCNTRLNKDHEDIGDILSDNEELISPEGPGILQWLTKVYRSSRGFELGTFDPSLLAITMREQSKKWNSIAVGYISDAVTIVHNFITNLLQVVCVETRVRNGLISLLIDGLLERYKKAIAQVEFVLQVERSEKPATQNHYFNDTLEKCRQKRMQQAMSTKAFDDCSHGTVVRLEDIMSHHPMSNIEHTVQDLHDILKSYYQVAWKRAVDVVCMQAAEHHLISGPGTPLKLFSPAFVSIMTSEQLQEIAGEDPSQIRKRKLLQKEMEDLEKGKKILT</sequence>
<dbReference type="PANTHER" id="PTHR11566:SF215">
    <property type="entry name" value="DYNAMIN GTPASE"/>
    <property type="match status" value="1"/>
</dbReference>
<dbReference type="InterPro" id="IPR045063">
    <property type="entry name" value="Dynamin_N"/>
</dbReference>
<evidence type="ECO:0000256" key="2">
    <source>
        <dbReference type="ARBA" id="ARBA00023134"/>
    </source>
</evidence>
<proteinExistence type="predicted"/>
<dbReference type="GO" id="GO:0003924">
    <property type="term" value="F:GTPase activity"/>
    <property type="evidence" value="ECO:0007669"/>
    <property type="project" value="InterPro"/>
</dbReference>
<dbReference type="InterPro" id="IPR000375">
    <property type="entry name" value="Dynamin_stalk"/>
</dbReference>
<dbReference type="GO" id="GO:0008017">
    <property type="term" value="F:microtubule binding"/>
    <property type="evidence" value="ECO:0007669"/>
    <property type="project" value="TreeGrafter"/>
</dbReference>
<dbReference type="InterPro" id="IPR027417">
    <property type="entry name" value="P-loop_NTPase"/>
</dbReference>
<dbReference type="OrthoDB" id="415706at2759"/>
<dbReference type="Gene3D" id="1.20.120.1240">
    <property type="entry name" value="Dynamin, middle domain"/>
    <property type="match status" value="1"/>
</dbReference>
<dbReference type="InterPro" id="IPR001401">
    <property type="entry name" value="Dynamin_GTPase"/>
</dbReference>
<dbReference type="GO" id="GO:0000266">
    <property type="term" value="P:mitochondrial fission"/>
    <property type="evidence" value="ECO:0007669"/>
    <property type="project" value="TreeGrafter"/>
</dbReference>